<gene>
    <name evidence="3" type="primary">ANKRD9</name>
</gene>
<dbReference type="GeneID" id="116664414"/>
<name>A0A8B8T8T4_CAMFR</name>
<proteinExistence type="predicted"/>
<protein>
    <submittedName>
        <fullName evidence="3">Ankyrin repeat domain-containing protein 9 isoform X2</fullName>
    </submittedName>
</protein>
<feature type="region of interest" description="Disordered" evidence="1">
    <location>
        <begin position="88"/>
        <end position="107"/>
    </location>
</feature>
<feature type="compositionally biased region" description="Low complexity" evidence="1">
    <location>
        <begin position="192"/>
        <end position="202"/>
    </location>
</feature>
<dbReference type="CTD" id="122416"/>
<organism evidence="2 3">
    <name type="scientific">Camelus ferus</name>
    <name type="common">Wild bactrian camel</name>
    <name type="synonym">Camelus bactrianus ferus</name>
    <dbReference type="NCBI Taxonomy" id="419612"/>
    <lineage>
        <taxon>Eukaryota</taxon>
        <taxon>Metazoa</taxon>
        <taxon>Chordata</taxon>
        <taxon>Craniata</taxon>
        <taxon>Vertebrata</taxon>
        <taxon>Euteleostomi</taxon>
        <taxon>Mammalia</taxon>
        <taxon>Eutheria</taxon>
        <taxon>Laurasiatheria</taxon>
        <taxon>Artiodactyla</taxon>
        <taxon>Tylopoda</taxon>
        <taxon>Camelidae</taxon>
        <taxon>Camelus</taxon>
    </lineage>
</organism>
<keyword evidence="2" id="KW-1185">Reference proteome</keyword>
<feature type="compositionally biased region" description="Basic residues" evidence="1">
    <location>
        <begin position="210"/>
        <end position="235"/>
    </location>
</feature>
<accession>A0A8B8T8T4</accession>
<sequence length="297" mass="31871">MAICSHLSIIPWESQLGVGAGDAWTLAGENAAEALRGHSSYPLTPPATVSETAPEDVFPKVTDGQCKGDLDYDSCGDEQIHAWRGPGVYSRAQTPTGRRHRRLGPGALPRAGRRLLGPGAFPGPQLGFPGAPPRWLQSRPHPLAPSSFSQLFRGSRRAPRPPAGDVTMVQSNGQWAAAGAGSAGQWWQRAAPRSCPAGAALRRPPPARPPARRRRRHRRAAIGPRRLRARLRRARAAAAPSLPSVLGSSPARLPARGQHALWPAAGAGTPGPRPRQPQDEEAEAQKRKVINYLHKTR</sequence>
<reference evidence="3" key="1">
    <citation type="submission" date="2025-08" db="UniProtKB">
        <authorList>
            <consortium name="RefSeq"/>
        </authorList>
    </citation>
    <scope>IDENTIFICATION</scope>
    <source>
        <tissue evidence="3">Ear skin</tissue>
    </source>
</reference>
<evidence type="ECO:0000256" key="1">
    <source>
        <dbReference type="SAM" id="MobiDB-lite"/>
    </source>
</evidence>
<evidence type="ECO:0000313" key="2">
    <source>
        <dbReference type="Proteomes" id="UP000694856"/>
    </source>
</evidence>
<evidence type="ECO:0000313" key="3">
    <source>
        <dbReference type="RefSeq" id="XP_032338609.1"/>
    </source>
</evidence>
<feature type="compositionally biased region" description="Low complexity" evidence="1">
    <location>
        <begin position="236"/>
        <end position="251"/>
    </location>
</feature>
<feature type="region of interest" description="Disordered" evidence="1">
    <location>
        <begin position="192"/>
        <end position="297"/>
    </location>
</feature>
<dbReference type="AlphaFoldDB" id="A0A8B8T8T4"/>
<dbReference type="RefSeq" id="XP_032338609.1">
    <property type="nucleotide sequence ID" value="XM_032482718.1"/>
</dbReference>
<dbReference type="Proteomes" id="UP000694856">
    <property type="component" value="Chromosome 6"/>
</dbReference>